<dbReference type="PRINTS" id="PR00069">
    <property type="entry name" value="ALDKETRDTASE"/>
</dbReference>
<reference evidence="3" key="1">
    <citation type="submission" date="2025-08" db="UniProtKB">
        <authorList>
            <consortium name="RefSeq"/>
        </authorList>
    </citation>
    <scope>IDENTIFICATION</scope>
    <source>
        <tissue evidence="3">Muscle</tissue>
    </source>
</reference>
<dbReference type="PIRSF" id="PIRSF000097">
    <property type="entry name" value="AKR"/>
    <property type="match status" value="1"/>
</dbReference>
<proteinExistence type="predicted"/>
<protein>
    <submittedName>
        <fullName evidence="3">Uncharacterized oxidoreductase ZK1290.5-like</fullName>
    </submittedName>
</protein>
<sequence>MPQDVQKNFSNFSSSCYYYPSTEGEMLHYGPSAVVLRNGVVMPILGLGTSHSGGYSHSAVLHALKDCGYRLIDTAKRYGLERYLSEVIKDSEVDRDALFLSSKLWPSDYGGVSARQAFFGSLHRLNTEYLDLFMLHWPECPSSCTNKRQTLEDTWRALEIIFDEGFCNAIGVSNYDVHHLEDLMETCSVVPHVNQVEFHPFQNPKTLRNVCADLGIQVHGYSPLAKGQILDERTIVEVARRNNKTAAQVLIRWSIQNNVVTIPKSTKEHRIRENANVFDFQLSSSDMELLDNLHNGKKVVTPGRMTCVPDRESEGPRFALRCHRKRSKSSNVGIL</sequence>
<dbReference type="GeneID" id="106458359"/>
<dbReference type="PANTHER" id="PTHR43827:SF10">
    <property type="entry name" value="ZGC:110366"/>
    <property type="match status" value="1"/>
</dbReference>
<dbReference type="InterPro" id="IPR018170">
    <property type="entry name" value="Aldo/ket_reductase_CS"/>
</dbReference>
<evidence type="ECO:0000313" key="2">
    <source>
        <dbReference type="Proteomes" id="UP000694941"/>
    </source>
</evidence>
<dbReference type="Proteomes" id="UP000694941">
    <property type="component" value="Unplaced"/>
</dbReference>
<evidence type="ECO:0000313" key="3">
    <source>
        <dbReference type="RefSeq" id="XP_022240256.1"/>
    </source>
</evidence>
<name>A0ABM1S9F1_LIMPO</name>
<dbReference type="Pfam" id="PF00248">
    <property type="entry name" value="Aldo_ket_red"/>
    <property type="match status" value="1"/>
</dbReference>
<evidence type="ECO:0000259" key="1">
    <source>
        <dbReference type="Pfam" id="PF00248"/>
    </source>
</evidence>
<accession>A0ABM1S9F1</accession>
<dbReference type="Gene3D" id="3.20.20.100">
    <property type="entry name" value="NADP-dependent oxidoreductase domain"/>
    <property type="match status" value="1"/>
</dbReference>
<dbReference type="InterPro" id="IPR020471">
    <property type="entry name" value="AKR"/>
</dbReference>
<feature type="domain" description="NADP-dependent oxidoreductase" evidence="1">
    <location>
        <begin position="45"/>
        <end position="293"/>
    </location>
</feature>
<dbReference type="SUPFAM" id="SSF51430">
    <property type="entry name" value="NAD(P)-linked oxidoreductase"/>
    <property type="match status" value="1"/>
</dbReference>
<dbReference type="PROSITE" id="PS00063">
    <property type="entry name" value="ALDOKETO_REDUCTASE_3"/>
    <property type="match status" value="1"/>
</dbReference>
<dbReference type="PANTHER" id="PTHR43827">
    <property type="entry name" value="2,5-DIKETO-D-GLUCONIC ACID REDUCTASE"/>
    <property type="match status" value="1"/>
</dbReference>
<gene>
    <name evidence="3" type="primary">LOC106458359</name>
</gene>
<dbReference type="RefSeq" id="XP_022240256.1">
    <property type="nucleotide sequence ID" value="XM_022384548.1"/>
</dbReference>
<dbReference type="InterPro" id="IPR036812">
    <property type="entry name" value="NAD(P)_OxRdtase_dom_sf"/>
</dbReference>
<organism evidence="2 3">
    <name type="scientific">Limulus polyphemus</name>
    <name type="common">Atlantic horseshoe crab</name>
    <dbReference type="NCBI Taxonomy" id="6850"/>
    <lineage>
        <taxon>Eukaryota</taxon>
        <taxon>Metazoa</taxon>
        <taxon>Ecdysozoa</taxon>
        <taxon>Arthropoda</taxon>
        <taxon>Chelicerata</taxon>
        <taxon>Merostomata</taxon>
        <taxon>Xiphosura</taxon>
        <taxon>Limulidae</taxon>
        <taxon>Limulus</taxon>
    </lineage>
</organism>
<dbReference type="InterPro" id="IPR023210">
    <property type="entry name" value="NADP_OxRdtase_dom"/>
</dbReference>
<dbReference type="PROSITE" id="PS00798">
    <property type="entry name" value="ALDOKETO_REDUCTASE_1"/>
    <property type="match status" value="1"/>
</dbReference>
<dbReference type="CDD" id="cd19135">
    <property type="entry name" value="AKR_CeZK1290-like"/>
    <property type="match status" value="1"/>
</dbReference>
<keyword evidence="2" id="KW-1185">Reference proteome</keyword>